<evidence type="ECO:0000256" key="3">
    <source>
        <dbReference type="ARBA" id="ARBA00022989"/>
    </source>
</evidence>
<accession>A0A9P4L544</accession>
<feature type="transmembrane region" description="Helical" evidence="5">
    <location>
        <begin position="148"/>
        <end position="166"/>
    </location>
</feature>
<sequence length="172" mass="18406">MANPLVNFVIRGFQFLFAIVILGLSVSLIRHHHWGNLPATLGFAAFVAGVSILGAFVGIAATWVSMLDGAVGLIIDGVVAVINAAGGIAMAVKLNGVQCKVEGSDDNSLKMIENNMLNGGCLSKSICYWYTEPLKILSLCKVSQADTVFMFLTVFLLAVSAVFTFLRMRKGY</sequence>
<dbReference type="EMBL" id="ML976618">
    <property type="protein sequence ID" value="KAF1841598.1"/>
    <property type="molecule type" value="Genomic_DNA"/>
</dbReference>
<evidence type="ECO:0000256" key="2">
    <source>
        <dbReference type="ARBA" id="ARBA00022692"/>
    </source>
</evidence>
<protein>
    <recommendedName>
        <fullName evidence="6">MARVEL domain-containing protein</fullName>
    </recommendedName>
</protein>
<dbReference type="Proteomes" id="UP000800039">
    <property type="component" value="Unassembled WGS sequence"/>
</dbReference>
<dbReference type="InterPro" id="IPR052649">
    <property type="entry name" value="NCE102-like"/>
</dbReference>
<keyword evidence="3 5" id="KW-1133">Transmembrane helix</keyword>
<dbReference type="PANTHER" id="PTHR28165:SF2">
    <property type="entry name" value="MARVEL DOMAIN-CONTAINING PROTEIN"/>
    <property type="match status" value="1"/>
</dbReference>
<feature type="domain" description="MARVEL" evidence="6">
    <location>
        <begin position="7"/>
        <end position="163"/>
    </location>
</feature>
<gene>
    <name evidence="7" type="ORF">K460DRAFT_292460</name>
</gene>
<reference evidence="7" key="1">
    <citation type="submission" date="2020-01" db="EMBL/GenBank/DDBJ databases">
        <authorList>
            <consortium name="DOE Joint Genome Institute"/>
            <person name="Haridas S."/>
            <person name="Albert R."/>
            <person name="Binder M."/>
            <person name="Bloem J."/>
            <person name="Labutti K."/>
            <person name="Salamov A."/>
            <person name="Andreopoulos B."/>
            <person name="Baker S.E."/>
            <person name="Barry K."/>
            <person name="Bills G."/>
            <person name="Bluhm B.H."/>
            <person name="Cannon C."/>
            <person name="Castanera R."/>
            <person name="Culley D.E."/>
            <person name="Daum C."/>
            <person name="Ezra D."/>
            <person name="Gonzalez J.B."/>
            <person name="Henrissat B."/>
            <person name="Kuo A."/>
            <person name="Liang C."/>
            <person name="Lipzen A."/>
            <person name="Lutzoni F."/>
            <person name="Magnuson J."/>
            <person name="Mondo S."/>
            <person name="Nolan M."/>
            <person name="Ohm R."/>
            <person name="Pangilinan J."/>
            <person name="Park H.-J."/>
            <person name="Ramirez L."/>
            <person name="Alfaro M."/>
            <person name="Sun H."/>
            <person name="Tritt A."/>
            <person name="Yoshinaga Y."/>
            <person name="Zwiers L.-H."/>
            <person name="Turgeon B.G."/>
            <person name="Goodwin S.B."/>
            <person name="Spatafora J.W."/>
            <person name="Crous P.W."/>
            <person name="Grigoriev I.V."/>
        </authorList>
    </citation>
    <scope>NUCLEOTIDE SEQUENCE</scope>
    <source>
        <strain evidence="7">CBS 394.84</strain>
    </source>
</reference>
<evidence type="ECO:0000313" key="7">
    <source>
        <dbReference type="EMBL" id="KAF1841598.1"/>
    </source>
</evidence>
<dbReference type="GO" id="GO:0032126">
    <property type="term" value="C:eisosome"/>
    <property type="evidence" value="ECO:0007669"/>
    <property type="project" value="TreeGrafter"/>
</dbReference>
<evidence type="ECO:0000313" key="8">
    <source>
        <dbReference type="Proteomes" id="UP000800039"/>
    </source>
</evidence>
<evidence type="ECO:0000256" key="1">
    <source>
        <dbReference type="ARBA" id="ARBA00004141"/>
    </source>
</evidence>
<evidence type="ECO:0000256" key="5">
    <source>
        <dbReference type="SAM" id="Phobius"/>
    </source>
</evidence>
<feature type="transmembrane region" description="Helical" evidence="5">
    <location>
        <begin position="41"/>
        <end position="64"/>
    </location>
</feature>
<keyword evidence="8" id="KW-1185">Reference proteome</keyword>
<comment type="caution">
    <text evidence="7">The sequence shown here is derived from an EMBL/GenBank/DDBJ whole genome shotgun (WGS) entry which is preliminary data.</text>
</comment>
<proteinExistence type="predicted"/>
<keyword evidence="2 5" id="KW-0812">Transmembrane</keyword>
<dbReference type="GO" id="GO:0005886">
    <property type="term" value="C:plasma membrane"/>
    <property type="evidence" value="ECO:0007669"/>
    <property type="project" value="TreeGrafter"/>
</dbReference>
<organism evidence="7 8">
    <name type="scientific">Cucurbitaria berberidis CBS 394.84</name>
    <dbReference type="NCBI Taxonomy" id="1168544"/>
    <lineage>
        <taxon>Eukaryota</taxon>
        <taxon>Fungi</taxon>
        <taxon>Dikarya</taxon>
        <taxon>Ascomycota</taxon>
        <taxon>Pezizomycotina</taxon>
        <taxon>Dothideomycetes</taxon>
        <taxon>Pleosporomycetidae</taxon>
        <taxon>Pleosporales</taxon>
        <taxon>Pleosporineae</taxon>
        <taxon>Cucurbitariaceae</taxon>
        <taxon>Cucurbitaria</taxon>
    </lineage>
</organism>
<comment type="subcellular location">
    <subcellularLocation>
        <location evidence="1">Membrane</location>
        <topology evidence="1">Multi-pass membrane protein</topology>
    </subcellularLocation>
</comment>
<dbReference type="GO" id="GO:0072659">
    <property type="term" value="P:protein localization to plasma membrane"/>
    <property type="evidence" value="ECO:0007669"/>
    <property type="project" value="TreeGrafter"/>
</dbReference>
<dbReference type="GeneID" id="63846606"/>
<dbReference type="RefSeq" id="XP_040784161.1">
    <property type="nucleotide sequence ID" value="XM_040929354.1"/>
</dbReference>
<feature type="transmembrane region" description="Helical" evidence="5">
    <location>
        <begin position="70"/>
        <end position="92"/>
    </location>
</feature>
<dbReference type="InterPro" id="IPR008253">
    <property type="entry name" value="Marvel"/>
</dbReference>
<dbReference type="GO" id="GO:0070941">
    <property type="term" value="P:eisosome assembly"/>
    <property type="evidence" value="ECO:0007669"/>
    <property type="project" value="TreeGrafter"/>
</dbReference>
<feature type="transmembrane region" description="Helical" evidence="5">
    <location>
        <begin position="12"/>
        <end position="29"/>
    </location>
</feature>
<keyword evidence="4 5" id="KW-0472">Membrane</keyword>
<dbReference type="OrthoDB" id="2017497at2759"/>
<name>A0A9P4L544_9PLEO</name>
<evidence type="ECO:0000259" key="6">
    <source>
        <dbReference type="Pfam" id="PF01284"/>
    </source>
</evidence>
<dbReference type="PANTHER" id="PTHR28165">
    <property type="entry name" value="NON-CLASSICAL EXPORT PROTEIN 2-RELATED"/>
    <property type="match status" value="1"/>
</dbReference>
<evidence type="ECO:0000256" key="4">
    <source>
        <dbReference type="ARBA" id="ARBA00023136"/>
    </source>
</evidence>
<dbReference type="Pfam" id="PF01284">
    <property type="entry name" value="MARVEL"/>
    <property type="match status" value="1"/>
</dbReference>
<dbReference type="AlphaFoldDB" id="A0A9P4L544"/>